<dbReference type="GO" id="GO:0005739">
    <property type="term" value="C:mitochondrion"/>
    <property type="evidence" value="ECO:0007669"/>
    <property type="project" value="TreeGrafter"/>
</dbReference>
<dbReference type="InterPro" id="IPR015659">
    <property type="entry name" value="Proline_oxidase"/>
</dbReference>
<evidence type="ECO:0000313" key="7">
    <source>
        <dbReference type="EMBL" id="KOO32365.1"/>
    </source>
</evidence>
<evidence type="ECO:0000256" key="3">
    <source>
        <dbReference type="ARBA" id="ARBA00023002"/>
    </source>
</evidence>
<dbReference type="InterPro" id="IPR029041">
    <property type="entry name" value="FAD-linked_oxidoreductase-like"/>
</dbReference>
<dbReference type="GO" id="GO:0004657">
    <property type="term" value="F:proline dehydrogenase activity"/>
    <property type="evidence" value="ECO:0007669"/>
    <property type="project" value="UniProtKB-EC"/>
</dbReference>
<keyword evidence="5" id="KW-0285">Flavoprotein</keyword>
<protein>
    <recommendedName>
        <fullName evidence="2 5">Proline dehydrogenase</fullName>
        <ecNumber evidence="2 5">1.5.5.2</ecNumber>
    </recommendedName>
</protein>
<comment type="catalytic activity">
    <reaction evidence="5">
        <text>L-proline + a quinone = (S)-1-pyrroline-5-carboxylate + a quinol + H(+)</text>
        <dbReference type="Rhea" id="RHEA:23784"/>
        <dbReference type="ChEBI" id="CHEBI:15378"/>
        <dbReference type="ChEBI" id="CHEBI:17388"/>
        <dbReference type="ChEBI" id="CHEBI:24646"/>
        <dbReference type="ChEBI" id="CHEBI:60039"/>
        <dbReference type="ChEBI" id="CHEBI:132124"/>
        <dbReference type="EC" id="1.5.5.2"/>
    </reaction>
</comment>
<evidence type="ECO:0000256" key="4">
    <source>
        <dbReference type="ARBA" id="ARBA00023062"/>
    </source>
</evidence>
<dbReference type="InterPro" id="IPR002872">
    <property type="entry name" value="Proline_DH_dom"/>
</dbReference>
<keyword evidence="4 5" id="KW-0642">Proline metabolism</keyword>
<keyword evidence="3 5" id="KW-0560">Oxidoreductase</keyword>
<reference evidence="8" key="1">
    <citation type="journal article" date="2015" name="PLoS Genet.">
        <title>Genome Sequence and Transcriptome Analyses of Chrysochromulina tobin: Metabolic Tools for Enhanced Algal Fitness in the Prominent Order Prymnesiales (Haptophyceae).</title>
        <authorList>
            <person name="Hovde B.T."/>
            <person name="Deodato C.R."/>
            <person name="Hunsperger H.M."/>
            <person name="Ryken S.A."/>
            <person name="Yost W."/>
            <person name="Jha R.K."/>
            <person name="Patterson J."/>
            <person name="Monnat R.J. Jr."/>
            <person name="Barlow S.B."/>
            <person name="Starkenburg S.R."/>
            <person name="Cattolico R.A."/>
        </authorList>
    </citation>
    <scope>NUCLEOTIDE SEQUENCE</scope>
    <source>
        <strain evidence="8">CCMP291</strain>
    </source>
</reference>
<name>A0A0M0K0M9_9EUKA</name>
<dbReference type="SUPFAM" id="SSF51730">
    <property type="entry name" value="FAD-linked oxidoreductase"/>
    <property type="match status" value="1"/>
</dbReference>
<feature type="domain" description="Proline dehydrogenase" evidence="6">
    <location>
        <begin position="83"/>
        <end position="417"/>
    </location>
</feature>
<keyword evidence="5" id="KW-0274">FAD</keyword>
<evidence type="ECO:0000256" key="5">
    <source>
        <dbReference type="RuleBase" id="RU364054"/>
    </source>
</evidence>
<comment type="similarity">
    <text evidence="1 5">Belongs to the proline oxidase family.</text>
</comment>
<evidence type="ECO:0000313" key="8">
    <source>
        <dbReference type="Proteomes" id="UP000037460"/>
    </source>
</evidence>
<dbReference type="GO" id="GO:0010133">
    <property type="term" value="P:L-proline catabolic process to L-glutamate"/>
    <property type="evidence" value="ECO:0007669"/>
    <property type="project" value="TreeGrafter"/>
</dbReference>
<organism evidence="7 8">
    <name type="scientific">Chrysochromulina tobinii</name>
    <dbReference type="NCBI Taxonomy" id="1460289"/>
    <lineage>
        <taxon>Eukaryota</taxon>
        <taxon>Haptista</taxon>
        <taxon>Haptophyta</taxon>
        <taxon>Prymnesiophyceae</taxon>
        <taxon>Prymnesiales</taxon>
        <taxon>Chrysochromulinaceae</taxon>
        <taxon>Chrysochromulina</taxon>
    </lineage>
</organism>
<dbReference type="EMBL" id="JWZX01001790">
    <property type="protein sequence ID" value="KOO32365.1"/>
    <property type="molecule type" value="Genomic_DNA"/>
</dbReference>
<dbReference type="OrthoDB" id="5464at2759"/>
<dbReference type="Pfam" id="PF01619">
    <property type="entry name" value="Pro_dh"/>
    <property type="match status" value="1"/>
</dbReference>
<proteinExistence type="inferred from homology"/>
<dbReference type="GO" id="GO:0071949">
    <property type="term" value="F:FAD binding"/>
    <property type="evidence" value="ECO:0007669"/>
    <property type="project" value="TreeGrafter"/>
</dbReference>
<dbReference type="Gene3D" id="3.20.20.220">
    <property type="match status" value="1"/>
</dbReference>
<dbReference type="Proteomes" id="UP000037460">
    <property type="component" value="Unassembled WGS sequence"/>
</dbReference>
<gene>
    <name evidence="7" type="ORF">Ctob_013766</name>
</gene>
<comment type="function">
    <text evidence="5">Converts proline to delta-1-pyrroline-5-carboxylate.</text>
</comment>
<evidence type="ECO:0000256" key="1">
    <source>
        <dbReference type="ARBA" id="ARBA00005869"/>
    </source>
</evidence>
<comment type="caution">
    <text evidence="7">The sequence shown here is derived from an EMBL/GenBank/DDBJ whole genome shotgun (WGS) entry which is preliminary data.</text>
</comment>
<dbReference type="PANTHER" id="PTHR13914">
    <property type="entry name" value="PROLINE OXIDASE"/>
    <property type="match status" value="1"/>
</dbReference>
<dbReference type="PANTHER" id="PTHR13914:SF0">
    <property type="entry name" value="PROLINE DEHYDROGENASE 1, MITOCHONDRIAL"/>
    <property type="match status" value="1"/>
</dbReference>
<keyword evidence="8" id="KW-1185">Reference proteome</keyword>
<sequence>MTSPLRMQTASGLSSLPLPALLRSAAVLHACASDTLVRFTKSVLSKAIAGHGPPLVGAAALAATRATAFTQFVAGTSLADAQRRAQALGRYNVRCIIDHSTEELEGLEARQAIIRAKVALLHELQAGLGPQCAFVPLKLTALISPSLLERLTIGVAAADEAVAAAPEAHDADAALALAADAAKLSSAERHELTNSRAIMRELCMGARGAGIGLLLDAEQTPRQPAIRLIARSLAAEFNRPPHAPLVYDTHQCYLLGAEERVRHELNLARAGGYTLAVKLVRGAYRGSEEAMKLQPTKRATDLTYDACAMLLLEASTSSAPPAQSSGGALAGTATPAAAALLLATHNRESVRKVVERMRERGVSPSHERVHLAQILGMADDVTLTLGLEGFNALKLVPFGAFEEVLPWLLRRLEENQDGLAAAADERPLLRRELGRRLGLVA</sequence>
<dbReference type="AlphaFoldDB" id="A0A0M0K0M9"/>
<dbReference type="EC" id="1.5.5.2" evidence="2 5"/>
<comment type="cofactor">
    <cofactor evidence="5">
        <name>FAD</name>
        <dbReference type="ChEBI" id="CHEBI:57692"/>
    </cofactor>
</comment>
<accession>A0A0M0K0M9</accession>
<evidence type="ECO:0000256" key="2">
    <source>
        <dbReference type="ARBA" id="ARBA00012695"/>
    </source>
</evidence>
<evidence type="ECO:0000259" key="6">
    <source>
        <dbReference type="Pfam" id="PF01619"/>
    </source>
</evidence>